<accession>A0ACC6PEK0</accession>
<evidence type="ECO:0000313" key="1">
    <source>
        <dbReference type="EMBL" id="MEJ8305320.1"/>
    </source>
</evidence>
<reference evidence="1" key="1">
    <citation type="submission" date="2024-03" db="EMBL/GenBank/DDBJ databases">
        <title>Whole genome sequecning of epiphytes from Marcgravia umbellata leaves.</title>
        <authorList>
            <person name="Kumar G."/>
            <person name="Savka M.A."/>
        </authorList>
    </citation>
    <scope>NUCLEOTIDE SEQUENCE</scope>
    <source>
        <strain evidence="1">RIT_BL5</strain>
    </source>
</reference>
<protein>
    <submittedName>
        <fullName evidence="1">PIN-like domain-containing protein</fullName>
    </submittedName>
</protein>
<proteinExistence type="predicted"/>
<name>A0ACC6PEK0_9BACL</name>
<keyword evidence="2" id="KW-1185">Reference proteome</keyword>
<dbReference type="EMBL" id="JBBKAR010000041">
    <property type="protein sequence ID" value="MEJ8305320.1"/>
    <property type="molecule type" value="Genomic_DNA"/>
</dbReference>
<organism evidence="1 2">
    <name type="scientific">Saccharibacillus sacchari</name>
    <dbReference type="NCBI Taxonomy" id="456493"/>
    <lineage>
        <taxon>Bacteria</taxon>
        <taxon>Bacillati</taxon>
        <taxon>Bacillota</taxon>
        <taxon>Bacilli</taxon>
        <taxon>Bacillales</taxon>
        <taxon>Paenibacillaceae</taxon>
        <taxon>Saccharibacillus</taxon>
    </lineage>
</organism>
<comment type="caution">
    <text evidence="1">The sequence shown here is derived from an EMBL/GenBank/DDBJ whole genome shotgun (WGS) entry which is preliminary data.</text>
</comment>
<sequence>MKNMFAGFIDYSQEEYNELWSHAIFVVDTNILLNFYKYTTSESVKGFFNILKKLKEENRLWVPHQVALEYFHNYEGSMLKQTEGYKLLQKKIIDLKKQADTIFGNVTSEHPYIHLQNLEFYKDKLKDLNDELIRKIDESLKELPDSQDTKRELEDLLNGIIGEAYNQEKIDEIQKEGELRYLDNVPPGFEDKDDANKKNNRTYGHMKYQQLYGDLILWKQIIDKASSEENPKPIIFITEEKKADWWQKEGKLIKRPQPHLVQEFLEKTNQKFYMYRTDSFLNYARKYLNAKVSEEQVNEVTKELENIRKIDALLDDKQALQKDQVNILFRQALDILEEYEIDFEEVDEAVQQMEEVFTTVELVRFLIGGRYLVGVALNKAVGRVLSEGKELLLIEQFGRINTVDDEGRPTTTQSWVKR</sequence>
<gene>
    <name evidence="1" type="ORF">WKI47_15540</name>
</gene>
<evidence type="ECO:0000313" key="2">
    <source>
        <dbReference type="Proteomes" id="UP001380953"/>
    </source>
</evidence>
<dbReference type="Proteomes" id="UP001380953">
    <property type="component" value="Unassembled WGS sequence"/>
</dbReference>